<dbReference type="Gene3D" id="3.30.70.260">
    <property type="match status" value="1"/>
</dbReference>
<dbReference type="AlphaFoldDB" id="A0A3M0I0N7"/>
<dbReference type="PANTHER" id="PTHR33778:SF3">
    <property type="entry name" value="PROTEIN MGTC"/>
    <property type="match status" value="1"/>
</dbReference>
<evidence type="ECO:0000256" key="5">
    <source>
        <dbReference type="ARBA" id="ARBA00022989"/>
    </source>
</evidence>
<feature type="compositionally biased region" description="Basic and acidic residues" evidence="7">
    <location>
        <begin position="120"/>
        <end position="134"/>
    </location>
</feature>
<reference evidence="9 10" key="1">
    <citation type="submission" date="2017-11" db="EMBL/GenBank/DDBJ databases">
        <title>Draft genome of actinobacteria isolated from guarana (Paullinia cupana (Mart.) Ducke.</title>
        <authorList>
            <person name="Siqueira K.A."/>
            <person name="Liotti R.G."/>
            <person name="Mendes T.A.O."/>
            <person name="Soares M.A."/>
        </authorList>
    </citation>
    <scope>NUCLEOTIDE SEQUENCE [LARGE SCALE GENOMIC DNA]</scope>
    <source>
        <strain evidence="9 10">193</strain>
    </source>
</reference>
<dbReference type="Proteomes" id="UP000270471">
    <property type="component" value="Unassembled WGS sequence"/>
</dbReference>
<organism evidence="9 10">
    <name type="scientific">Streptomyces shenzhenensis</name>
    <dbReference type="NCBI Taxonomy" id="943815"/>
    <lineage>
        <taxon>Bacteria</taxon>
        <taxon>Bacillati</taxon>
        <taxon>Actinomycetota</taxon>
        <taxon>Actinomycetes</taxon>
        <taxon>Kitasatosporales</taxon>
        <taxon>Streptomycetaceae</taxon>
        <taxon>Streptomyces</taxon>
    </lineage>
</organism>
<keyword evidence="5" id="KW-1133">Transmembrane helix</keyword>
<name>A0A3M0I0N7_9ACTN</name>
<keyword evidence="3" id="KW-1003">Cell membrane</keyword>
<feature type="compositionally biased region" description="Basic and acidic residues" evidence="7">
    <location>
        <begin position="165"/>
        <end position="187"/>
    </location>
</feature>
<sequence>MADLTTFDVVLRLAAGVGFPGAGVILREGGGVRGLNTAATLCCSAAVGVPATSGRPALCAIGTAVVLRVHPLPRPAGRMIDRVPQRAPDPEGVRATVQLICDRADKTHVRALLSPALTGDGRDPTGLRVPRDGEDTTALRSGVRLSGDPARSPERPIARISPEPGVRDLHRQPDHSSLDTEREATAA</sequence>
<dbReference type="InterPro" id="IPR049177">
    <property type="entry name" value="MgtC_SapB_SrpB_YhiD_N"/>
</dbReference>
<keyword evidence="10" id="KW-1185">Reference proteome</keyword>
<dbReference type="Pfam" id="PF02308">
    <property type="entry name" value="MgtC"/>
    <property type="match status" value="1"/>
</dbReference>
<comment type="caution">
    <text evidence="9">The sequence shown here is derived from an EMBL/GenBank/DDBJ whole genome shotgun (WGS) entry which is preliminary data.</text>
</comment>
<evidence type="ECO:0000256" key="1">
    <source>
        <dbReference type="ARBA" id="ARBA00004651"/>
    </source>
</evidence>
<evidence type="ECO:0000259" key="8">
    <source>
        <dbReference type="Pfam" id="PF02308"/>
    </source>
</evidence>
<dbReference type="OrthoDB" id="9811198at2"/>
<keyword evidence="4" id="KW-0812">Transmembrane</keyword>
<comment type="subcellular location">
    <subcellularLocation>
        <location evidence="1">Cell membrane</location>
        <topology evidence="1">Multi-pass membrane protein</topology>
    </subcellularLocation>
</comment>
<evidence type="ECO:0000313" key="9">
    <source>
        <dbReference type="EMBL" id="RMB79639.1"/>
    </source>
</evidence>
<proteinExistence type="inferred from homology"/>
<dbReference type="PANTHER" id="PTHR33778">
    <property type="entry name" value="PROTEIN MGTC"/>
    <property type="match status" value="1"/>
</dbReference>
<dbReference type="GO" id="GO:0005886">
    <property type="term" value="C:plasma membrane"/>
    <property type="evidence" value="ECO:0007669"/>
    <property type="project" value="UniProtKB-SubCell"/>
</dbReference>
<dbReference type="InterPro" id="IPR003416">
    <property type="entry name" value="MgtC/SapB/SrpB/YhiD_fam"/>
</dbReference>
<keyword evidence="6" id="KW-0472">Membrane</keyword>
<evidence type="ECO:0000256" key="6">
    <source>
        <dbReference type="ARBA" id="ARBA00023136"/>
    </source>
</evidence>
<evidence type="ECO:0000256" key="4">
    <source>
        <dbReference type="ARBA" id="ARBA00022692"/>
    </source>
</evidence>
<evidence type="ECO:0000313" key="10">
    <source>
        <dbReference type="Proteomes" id="UP000270471"/>
    </source>
</evidence>
<comment type="similarity">
    <text evidence="2">Belongs to the MgtC/SapB family.</text>
</comment>
<dbReference type="EMBL" id="PENI01000057">
    <property type="protein sequence ID" value="RMB79639.1"/>
    <property type="molecule type" value="Genomic_DNA"/>
</dbReference>
<dbReference type="PRINTS" id="PR01837">
    <property type="entry name" value="MGTCSAPBPROT"/>
</dbReference>
<feature type="domain" description="MgtC/SapB/SrpB/YhiD N-terminal" evidence="8">
    <location>
        <begin position="11"/>
        <end position="71"/>
    </location>
</feature>
<evidence type="ECO:0000256" key="2">
    <source>
        <dbReference type="ARBA" id="ARBA00009298"/>
    </source>
</evidence>
<evidence type="ECO:0000256" key="7">
    <source>
        <dbReference type="SAM" id="MobiDB-lite"/>
    </source>
</evidence>
<protein>
    <recommendedName>
        <fullName evidence="8">MgtC/SapB/SrpB/YhiD N-terminal domain-containing protein</fullName>
    </recommendedName>
</protein>
<dbReference type="RefSeq" id="WP_121895503.1">
    <property type="nucleotide sequence ID" value="NZ_PENI01000057.1"/>
</dbReference>
<gene>
    <name evidence="9" type="ORF">CTZ28_44305</name>
</gene>
<evidence type="ECO:0000256" key="3">
    <source>
        <dbReference type="ARBA" id="ARBA00022475"/>
    </source>
</evidence>
<accession>A0A3M0I0N7</accession>
<feature type="region of interest" description="Disordered" evidence="7">
    <location>
        <begin position="114"/>
        <end position="187"/>
    </location>
</feature>